<dbReference type="Proteomes" id="UP001597541">
    <property type="component" value="Unassembled WGS sequence"/>
</dbReference>
<gene>
    <name evidence="2" type="ORF">ACFSUF_09500</name>
</gene>
<reference evidence="3" key="1">
    <citation type="journal article" date="2019" name="Int. J. Syst. Evol. Microbiol.">
        <title>The Global Catalogue of Microorganisms (GCM) 10K type strain sequencing project: providing services to taxonomists for standard genome sequencing and annotation.</title>
        <authorList>
            <consortium name="The Broad Institute Genomics Platform"/>
            <consortium name="The Broad Institute Genome Sequencing Center for Infectious Disease"/>
            <person name="Wu L."/>
            <person name="Ma J."/>
        </authorList>
    </citation>
    <scope>NUCLEOTIDE SEQUENCE [LARGE SCALE GENOMIC DNA]</scope>
    <source>
        <strain evidence="3">KCTC 3950</strain>
    </source>
</reference>
<sequence>MRHEIRMRIGYGLVAGLAAGIGMGYLLKGIENGTGSKVYTLLLSVDYVPGLRDIITTEFAQFGIHLVLSVAVAALFSLGYRTNSARGKRLAVIAGASVLLGVVLFPTTALSSRTPELSDAAAFGWWLLGHLMYGLIVGAVLQLLFERNPGRP</sequence>
<organism evidence="2 3">
    <name type="scientific">Paenibacillus gansuensis</name>
    <dbReference type="NCBI Taxonomy" id="306542"/>
    <lineage>
        <taxon>Bacteria</taxon>
        <taxon>Bacillati</taxon>
        <taxon>Bacillota</taxon>
        <taxon>Bacilli</taxon>
        <taxon>Bacillales</taxon>
        <taxon>Paenibacillaceae</taxon>
        <taxon>Paenibacillus</taxon>
    </lineage>
</organism>
<evidence type="ECO:0000313" key="3">
    <source>
        <dbReference type="Proteomes" id="UP001597541"/>
    </source>
</evidence>
<feature type="transmembrane region" description="Helical" evidence="1">
    <location>
        <begin position="90"/>
        <end position="111"/>
    </location>
</feature>
<feature type="transmembrane region" description="Helical" evidence="1">
    <location>
        <begin position="9"/>
        <end position="27"/>
    </location>
</feature>
<name>A0ABW5PCJ3_9BACL</name>
<comment type="caution">
    <text evidence="2">The sequence shown here is derived from an EMBL/GenBank/DDBJ whole genome shotgun (WGS) entry which is preliminary data.</text>
</comment>
<dbReference type="RefSeq" id="WP_377602377.1">
    <property type="nucleotide sequence ID" value="NZ_JBHUME010000007.1"/>
</dbReference>
<evidence type="ECO:0000313" key="2">
    <source>
        <dbReference type="EMBL" id="MFD2612655.1"/>
    </source>
</evidence>
<keyword evidence="1" id="KW-0472">Membrane</keyword>
<accession>A0ABW5PCJ3</accession>
<evidence type="ECO:0008006" key="4">
    <source>
        <dbReference type="Google" id="ProtNLM"/>
    </source>
</evidence>
<dbReference type="EMBL" id="JBHUME010000007">
    <property type="protein sequence ID" value="MFD2612655.1"/>
    <property type="molecule type" value="Genomic_DNA"/>
</dbReference>
<feature type="transmembrane region" description="Helical" evidence="1">
    <location>
        <begin position="123"/>
        <end position="145"/>
    </location>
</feature>
<keyword evidence="3" id="KW-1185">Reference proteome</keyword>
<keyword evidence="1" id="KW-0812">Transmembrane</keyword>
<protein>
    <recommendedName>
        <fullName evidence="4">DUF998 domain-containing protein</fullName>
    </recommendedName>
</protein>
<feature type="transmembrane region" description="Helical" evidence="1">
    <location>
        <begin position="59"/>
        <end position="78"/>
    </location>
</feature>
<proteinExistence type="predicted"/>
<evidence type="ECO:0000256" key="1">
    <source>
        <dbReference type="SAM" id="Phobius"/>
    </source>
</evidence>
<keyword evidence="1" id="KW-1133">Transmembrane helix</keyword>